<sequence length="224" mass="26134">MLPYPTASRDEKIEIINKIKERLLNVYRDNILAIGVYGSISQENDGPYSDIKMHVVTTDGTSIESYEFIYDKFKIEISTKQRRELIELAKTVDDSWAIKASMFINVLQIYDPHDLFKEIKTLPLQVSNEAIRETMRECMIWEPYETIAKIRNNYHSANFDYLPLGAKDFVWQTAKLIGLANKQYYSTRARTFEESLKMASKPSGYEELVLQVMEGQLHDKQHVY</sequence>
<evidence type="ECO:0000313" key="3">
    <source>
        <dbReference type="Proteomes" id="UP001223586"/>
    </source>
</evidence>
<dbReference type="EC" id="2.7.7.-" evidence="2"/>
<dbReference type="RefSeq" id="WP_307232477.1">
    <property type="nucleotide sequence ID" value="NZ_JAUSTT010000031.1"/>
</dbReference>
<proteinExistence type="predicted"/>
<name>A0ABT9WXI7_9BACI</name>
<dbReference type="SUPFAM" id="SSF81593">
    <property type="entry name" value="Nucleotidyltransferase substrate binding subunit/domain"/>
    <property type="match status" value="1"/>
</dbReference>
<dbReference type="Gene3D" id="1.20.120.330">
    <property type="entry name" value="Nucleotidyltransferases domain 2"/>
    <property type="match status" value="1"/>
</dbReference>
<organism evidence="2 3">
    <name type="scientific">Bacillus chungangensis</name>
    <dbReference type="NCBI Taxonomy" id="587633"/>
    <lineage>
        <taxon>Bacteria</taxon>
        <taxon>Bacillati</taxon>
        <taxon>Bacillota</taxon>
        <taxon>Bacilli</taxon>
        <taxon>Bacillales</taxon>
        <taxon>Bacillaceae</taxon>
        <taxon>Bacillus</taxon>
    </lineage>
</organism>
<dbReference type="Gene3D" id="3.30.460.10">
    <property type="entry name" value="Beta Polymerase, domain 2"/>
    <property type="match status" value="1"/>
</dbReference>
<dbReference type="EMBL" id="JAUSTT010000031">
    <property type="protein sequence ID" value="MDQ0178001.1"/>
    <property type="molecule type" value="Genomic_DNA"/>
</dbReference>
<accession>A0ABT9WXI7</accession>
<evidence type="ECO:0000259" key="1">
    <source>
        <dbReference type="Pfam" id="PF07827"/>
    </source>
</evidence>
<keyword evidence="2" id="KW-0808">Transferase</keyword>
<dbReference type="Pfam" id="PF07827">
    <property type="entry name" value="KNTase_C"/>
    <property type="match status" value="1"/>
</dbReference>
<keyword evidence="2" id="KW-0548">Nucleotidyltransferase</keyword>
<reference evidence="2 3" key="1">
    <citation type="submission" date="2023-07" db="EMBL/GenBank/DDBJ databases">
        <title>Genomic Encyclopedia of Type Strains, Phase IV (KMG-IV): sequencing the most valuable type-strain genomes for metagenomic binning, comparative biology and taxonomic classification.</title>
        <authorList>
            <person name="Goeker M."/>
        </authorList>
    </citation>
    <scope>NUCLEOTIDE SEQUENCE [LARGE SCALE GENOMIC DNA]</scope>
    <source>
        <strain evidence="2 3">DSM 23837</strain>
    </source>
</reference>
<dbReference type="InterPro" id="IPR012481">
    <property type="entry name" value="KNTase_C"/>
</dbReference>
<dbReference type="InterPro" id="IPR043519">
    <property type="entry name" value="NT_sf"/>
</dbReference>
<dbReference type="SUPFAM" id="SSF81301">
    <property type="entry name" value="Nucleotidyltransferase"/>
    <property type="match status" value="1"/>
</dbReference>
<dbReference type="Proteomes" id="UP001223586">
    <property type="component" value="Unassembled WGS sequence"/>
</dbReference>
<gene>
    <name evidence="2" type="ORF">J2S08_003895</name>
</gene>
<feature type="domain" description="Kanamycin nucleotidyltransferase C-terminal" evidence="1">
    <location>
        <begin position="114"/>
        <end position="223"/>
    </location>
</feature>
<protein>
    <submittedName>
        <fullName evidence="2">Kanamycin nucleotidyltransferase</fullName>
        <ecNumber evidence="2">2.7.7.-</ecNumber>
    </submittedName>
</protein>
<evidence type="ECO:0000313" key="2">
    <source>
        <dbReference type="EMBL" id="MDQ0178001.1"/>
    </source>
</evidence>
<comment type="caution">
    <text evidence="2">The sequence shown here is derived from an EMBL/GenBank/DDBJ whole genome shotgun (WGS) entry which is preliminary data.</text>
</comment>
<dbReference type="GO" id="GO:0016779">
    <property type="term" value="F:nucleotidyltransferase activity"/>
    <property type="evidence" value="ECO:0007669"/>
    <property type="project" value="UniProtKB-KW"/>
</dbReference>
<keyword evidence="3" id="KW-1185">Reference proteome</keyword>